<feature type="transmembrane region" description="Helical" evidence="1">
    <location>
        <begin position="20"/>
        <end position="41"/>
    </location>
</feature>
<dbReference type="EMBL" id="CP146256">
    <property type="protein sequence ID" value="XAH73489.1"/>
    <property type="molecule type" value="Genomic_DNA"/>
</dbReference>
<evidence type="ECO:0000313" key="2">
    <source>
        <dbReference type="EMBL" id="XAH73489.1"/>
    </source>
</evidence>
<feature type="transmembrane region" description="Helical" evidence="1">
    <location>
        <begin position="447"/>
        <end position="464"/>
    </location>
</feature>
<feature type="transmembrane region" description="Helical" evidence="1">
    <location>
        <begin position="193"/>
        <end position="219"/>
    </location>
</feature>
<feature type="transmembrane region" description="Helical" evidence="1">
    <location>
        <begin position="113"/>
        <end position="134"/>
    </location>
</feature>
<keyword evidence="1" id="KW-0472">Membrane</keyword>
<accession>A0ABZ3EV63</accession>
<dbReference type="RefSeq" id="WP_342757093.1">
    <property type="nucleotide sequence ID" value="NZ_CP146256.1"/>
</dbReference>
<feature type="transmembrane region" description="Helical" evidence="1">
    <location>
        <begin position="348"/>
        <end position="366"/>
    </location>
</feature>
<name>A0ABZ3EV63_9FIRM</name>
<proteinExistence type="predicted"/>
<feature type="transmembrane region" description="Helical" evidence="1">
    <location>
        <begin position="226"/>
        <end position="245"/>
    </location>
</feature>
<sequence length="465" mass="53083">MAGIKKLGSSIYEWYAKNYLMILMGASVIVAGSIFFIYGYIDLKSLTVWSLNLLDVIYEGRPYEYYAYCAENIYNVDSAYMGSGYLALIPWAIWNIPIWIMQRWFGVVAVGHAWALLYSKIFVVLVEGVMLYYLYKITMYFTGDIKESRMAAYLVFSSPFVLTSIFFAGQTDVVSLCLLTIAVYHLLRKKRAWFIIFAALSIAAKPYVLFAYIAIILLIEKNVWKICAYVLGGGSVTLIFNLIYLNAPMYKESMSGGPTGGQMDALLSVSIDGGIGQKIPLFVVAIVLFYFYMYMKRYDEEKSIWIVYAASVSFLLFLMLTMPKTYRMIYIAPFIFILFLYNKEKLQLNLLIEVIASACAIIVFFVRNERFFSSWYIFQFVRDRMTDFGNAALSNVRNGLGQPTFQPYVYGISAVYIAAFILLILINHPGFKAPHSEELKLGTKFILWVRALILVPLIVLSLYGN</sequence>
<keyword evidence="3" id="KW-1185">Reference proteome</keyword>
<reference evidence="2 3" key="1">
    <citation type="submission" date="2024-02" db="EMBL/GenBank/DDBJ databases">
        <title>Bacterial strain from lacustrine sediment.</title>
        <authorList>
            <person name="Petit C."/>
            <person name="Fadhlaoui K."/>
        </authorList>
    </citation>
    <scope>NUCLEOTIDE SEQUENCE [LARGE SCALE GENOMIC DNA]</scope>
    <source>
        <strain evidence="2 3">IPX-CK</strain>
    </source>
</reference>
<evidence type="ECO:0008006" key="4">
    <source>
        <dbReference type="Google" id="ProtNLM"/>
    </source>
</evidence>
<keyword evidence="1" id="KW-0812">Transmembrane</keyword>
<feature type="transmembrane region" description="Helical" evidence="1">
    <location>
        <begin position="265"/>
        <end position="291"/>
    </location>
</feature>
<feature type="transmembrane region" description="Helical" evidence="1">
    <location>
        <begin position="408"/>
        <end position="426"/>
    </location>
</feature>
<evidence type="ECO:0000256" key="1">
    <source>
        <dbReference type="SAM" id="Phobius"/>
    </source>
</evidence>
<feature type="transmembrane region" description="Helical" evidence="1">
    <location>
        <begin position="154"/>
        <end position="187"/>
    </location>
</feature>
<feature type="transmembrane region" description="Helical" evidence="1">
    <location>
        <begin position="303"/>
        <end position="320"/>
    </location>
</feature>
<evidence type="ECO:0000313" key="3">
    <source>
        <dbReference type="Proteomes" id="UP001451571"/>
    </source>
</evidence>
<dbReference type="Proteomes" id="UP001451571">
    <property type="component" value="Chromosome"/>
</dbReference>
<organism evidence="2 3">
    <name type="scientific">Kineothrix sedimenti</name>
    <dbReference type="NCBI Taxonomy" id="3123317"/>
    <lineage>
        <taxon>Bacteria</taxon>
        <taxon>Bacillati</taxon>
        <taxon>Bacillota</taxon>
        <taxon>Clostridia</taxon>
        <taxon>Lachnospirales</taxon>
        <taxon>Lachnospiraceae</taxon>
        <taxon>Kineothrix</taxon>
    </lineage>
</organism>
<gene>
    <name evidence="2" type="ORF">V6984_18605</name>
</gene>
<feature type="transmembrane region" description="Helical" evidence="1">
    <location>
        <begin position="326"/>
        <end position="341"/>
    </location>
</feature>
<keyword evidence="1" id="KW-1133">Transmembrane helix</keyword>
<protein>
    <recommendedName>
        <fullName evidence="4">DUF2029 domain-containing protein</fullName>
    </recommendedName>
</protein>